<dbReference type="AlphaFoldDB" id="A0A2T7C9B9"/>
<proteinExistence type="predicted"/>
<organism evidence="2 3">
    <name type="scientific">Panicum hallii var. hallii</name>
    <dbReference type="NCBI Taxonomy" id="1504633"/>
    <lineage>
        <taxon>Eukaryota</taxon>
        <taxon>Viridiplantae</taxon>
        <taxon>Streptophyta</taxon>
        <taxon>Embryophyta</taxon>
        <taxon>Tracheophyta</taxon>
        <taxon>Spermatophyta</taxon>
        <taxon>Magnoliopsida</taxon>
        <taxon>Liliopsida</taxon>
        <taxon>Poales</taxon>
        <taxon>Poaceae</taxon>
        <taxon>PACMAD clade</taxon>
        <taxon>Panicoideae</taxon>
        <taxon>Panicodae</taxon>
        <taxon>Paniceae</taxon>
        <taxon>Panicinae</taxon>
        <taxon>Panicum</taxon>
        <taxon>Panicum sect. Panicum</taxon>
    </lineage>
</organism>
<protein>
    <submittedName>
        <fullName evidence="2">Uncharacterized protein</fullName>
    </submittedName>
</protein>
<dbReference type="Gramene" id="PUZ39931">
    <property type="protein sequence ID" value="PUZ39931"/>
    <property type="gene ID" value="GQ55_9G383200"/>
</dbReference>
<evidence type="ECO:0000313" key="3">
    <source>
        <dbReference type="Proteomes" id="UP000244336"/>
    </source>
</evidence>
<sequence>MARNYEGLKGLGDSPQPPLDRPLSPLVLLCSTVGWVNMFAPLDTTLLVAWAQLNCTCT</sequence>
<feature type="region of interest" description="Disordered" evidence="1">
    <location>
        <begin position="1"/>
        <end position="20"/>
    </location>
</feature>
<name>A0A2T7C9B9_9POAL</name>
<evidence type="ECO:0000313" key="2">
    <source>
        <dbReference type="EMBL" id="PUZ39931.1"/>
    </source>
</evidence>
<accession>A0A2T7C9B9</accession>
<keyword evidence="3" id="KW-1185">Reference proteome</keyword>
<dbReference type="Proteomes" id="UP000244336">
    <property type="component" value="Chromosome 9"/>
</dbReference>
<evidence type="ECO:0000256" key="1">
    <source>
        <dbReference type="SAM" id="MobiDB-lite"/>
    </source>
</evidence>
<reference evidence="2 3" key="1">
    <citation type="submission" date="2018-04" db="EMBL/GenBank/DDBJ databases">
        <title>WGS assembly of Panicum hallii var. hallii HAL2.</title>
        <authorList>
            <person name="Lovell J."/>
            <person name="Jenkins J."/>
            <person name="Lowry D."/>
            <person name="Mamidi S."/>
            <person name="Sreedasyam A."/>
            <person name="Weng X."/>
            <person name="Barry K."/>
            <person name="Bonette J."/>
            <person name="Campitelli B."/>
            <person name="Daum C."/>
            <person name="Gordon S."/>
            <person name="Gould B."/>
            <person name="Lipzen A."/>
            <person name="MacQueen A."/>
            <person name="Palacio-Mejia J."/>
            <person name="Plott C."/>
            <person name="Shakirov E."/>
            <person name="Shu S."/>
            <person name="Yoshinaga Y."/>
            <person name="Zane M."/>
            <person name="Rokhsar D."/>
            <person name="Grimwood J."/>
            <person name="Schmutz J."/>
            <person name="Juenger T."/>
        </authorList>
    </citation>
    <scope>NUCLEOTIDE SEQUENCE [LARGE SCALE GENOMIC DNA]</scope>
    <source>
        <strain evidence="3">cv. HAL2</strain>
    </source>
</reference>
<dbReference type="EMBL" id="CM009757">
    <property type="protein sequence ID" value="PUZ39931.1"/>
    <property type="molecule type" value="Genomic_DNA"/>
</dbReference>
<gene>
    <name evidence="2" type="ORF">GQ55_9G383200</name>
</gene>